<dbReference type="AlphaFoldDB" id="A0A9D4YPU5"/>
<dbReference type="Proteomes" id="UP000821837">
    <property type="component" value="Chromosome 1"/>
</dbReference>
<proteinExistence type="predicted"/>
<organism evidence="1 2">
    <name type="scientific">Rhipicephalus sanguineus</name>
    <name type="common">Brown dog tick</name>
    <name type="synonym">Ixodes sanguineus</name>
    <dbReference type="NCBI Taxonomy" id="34632"/>
    <lineage>
        <taxon>Eukaryota</taxon>
        <taxon>Metazoa</taxon>
        <taxon>Ecdysozoa</taxon>
        <taxon>Arthropoda</taxon>
        <taxon>Chelicerata</taxon>
        <taxon>Arachnida</taxon>
        <taxon>Acari</taxon>
        <taxon>Parasitiformes</taxon>
        <taxon>Ixodida</taxon>
        <taxon>Ixodoidea</taxon>
        <taxon>Ixodidae</taxon>
        <taxon>Rhipicephalinae</taxon>
        <taxon>Rhipicephalus</taxon>
        <taxon>Rhipicephalus</taxon>
    </lineage>
</organism>
<dbReference type="EMBL" id="JABSTV010001245">
    <property type="protein sequence ID" value="KAH7983609.1"/>
    <property type="molecule type" value="Genomic_DNA"/>
</dbReference>
<evidence type="ECO:0000313" key="1">
    <source>
        <dbReference type="EMBL" id="KAH7983609.1"/>
    </source>
</evidence>
<comment type="caution">
    <text evidence="1">The sequence shown here is derived from an EMBL/GenBank/DDBJ whole genome shotgun (WGS) entry which is preliminary data.</text>
</comment>
<reference evidence="1" key="1">
    <citation type="journal article" date="2020" name="Cell">
        <title>Large-Scale Comparative Analyses of Tick Genomes Elucidate Their Genetic Diversity and Vector Capacities.</title>
        <authorList>
            <consortium name="Tick Genome and Microbiome Consortium (TIGMIC)"/>
            <person name="Jia N."/>
            <person name="Wang J."/>
            <person name="Shi W."/>
            <person name="Du L."/>
            <person name="Sun Y."/>
            <person name="Zhan W."/>
            <person name="Jiang J.F."/>
            <person name="Wang Q."/>
            <person name="Zhang B."/>
            <person name="Ji P."/>
            <person name="Bell-Sakyi L."/>
            <person name="Cui X.M."/>
            <person name="Yuan T.T."/>
            <person name="Jiang B.G."/>
            <person name="Yang W.F."/>
            <person name="Lam T.T."/>
            <person name="Chang Q.C."/>
            <person name="Ding S.J."/>
            <person name="Wang X.J."/>
            <person name="Zhu J.G."/>
            <person name="Ruan X.D."/>
            <person name="Zhao L."/>
            <person name="Wei J.T."/>
            <person name="Ye R.Z."/>
            <person name="Que T.C."/>
            <person name="Du C.H."/>
            <person name="Zhou Y.H."/>
            <person name="Cheng J.X."/>
            <person name="Dai P.F."/>
            <person name="Guo W.B."/>
            <person name="Han X.H."/>
            <person name="Huang E.J."/>
            <person name="Li L.F."/>
            <person name="Wei W."/>
            <person name="Gao Y.C."/>
            <person name="Liu J.Z."/>
            <person name="Shao H.Z."/>
            <person name="Wang X."/>
            <person name="Wang C.C."/>
            <person name="Yang T.C."/>
            <person name="Huo Q.B."/>
            <person name="Li W."/>
            <person name="Chen H.Y."/>
            <person name="Chen S.E."/>
            <person name="Zhou L.G."/>
            <person name="Ni X.B."/>
            <person name="Tian J.H."/>
            <person name="Sheng Y."/>
            <person name="Liu T."/>
            <person name="Pan Y.S."/>
            <person name="Xia L.Y."/>
            <person name="Li J."/>
            <person name="Zhao F."/>
            <person name="Cao W.C."/>
        </authorList>
    </citation>
    <scope>NUCLEOTIDE SEQUENCE</scope>
    <source>
        <strain evidence="1">Rsan-2018</strain>
    </source>
</reference>
<name>A0A9D4YPU5_RHISA</name>
<gene>
    <name evidence="1" type="ORF">HPB52_013118</name>
</gene>
<evidence type="ECO:0000313" key="2">
    <source>
        <dbReference type="Proteomes" id="UP000821837"/>
    </source>
</evidence>
<protein>
    <submittedName>
        <fullName evidence="1">Uncharacterized protein</fullName>
    </submittedName>
</protein>
<sequence>MPTRFRRAAEQQPLSVCDELKPGHQNQVSAQCLDVESKASSQVASRARSKAEQQMSMLVQMVKKNKPENTEQEIRVRLDDLRRSQGGFSSLKFRDIVTLMLGILVEKR</sequence>
<reference evidence="1" key="2">
    <citation type="submission" date="2021-09" db="EMBL/GenBank/DDBJ databases">
        <authorList>
            <person name="Jia N."/>
            <person name="Wang J."/>
            <person name="Shi W."/>
            <person name="Du L."/>
            <person name="Sun Y."/>
            <person name="Zhan W."/>
            <person name="Jiang J."/>
            <person name="Wang Q."/>
            <person name="Zhang B."/>
            <person name="Ji P."/>
            <person name="Sakyi L.B."/>
            <person name="Cui X."/>
            <person name="Yuan T."/>
            <person name="Jiang B."/>
            <person name="Yang W."/>
            <person name="Lam T.T.-Y."/>
            <person name="Chang Q."/>
            <person name="Ding S."/>
            <person name="Wang X."/>
            <person name="Zhu J."/>
            <person name="Ruan X."/>
            <person name="Zhao L."/>
            <person name="Wei J."/>
            <person name="Que T."/>
            <person name="Du C."/>
            <person name="Cheng J."/>
            <person name="Dai P."/>
            <person name="Han X."/>
            <person name="Huang E."/>
            <person name="Gao Y."/>
            <person name="Liu J."/>
            <person name="Shao H."/>
            <person name="Ye R."/>
            <person name="Li L."/>
            <person name="Wei W."/>
            <person name="Wang X."/>
            <person name="Wang C."/>
            <person name="Huo Q."/>
            <person name="Li W."/>
            <person name="Guo W."/>
            <person name="Chen H."/>
            <person name="Chen S."/>
            <person name="Zhou L."/>
            <person name="Zhou L."/>
            <person name="Ni X."/>
            <person name="Tian J."/>
            <person name="Zhou Y."/>
            <person name="Sheng Y."/>
            <person name="Liu T."/>
            <person name="Pan Y."/>
            <person name="Xia L."/>
            <person name="Li J."/>
            <person name="Zhao F."/>
            <person name="Cao W."/>
        </authorList>
    </citation>
    <scope>NUCLEOTIDE SEQUENCE</scope>
    <source>
        <strain evidence="1">Rsan-2018</strain>
        <tissue evidence="1">Larvae</tissue>
    </source>
</reference>
<keyword evidence="2" id="KW-1185">Reference proteome</keyword>
<accession>A0A9D4YPU5</accession>